<gene>
    <name evidence="2" type="ORF">SAMN05660477_02380</name>
</gene>
<dbReference type="EMBL" id="FUYZ01000008">
    <property type="protein sequence ID" value="SKC00581.1"/>
    <property type="molecule type" value="Genomic_DNA"/>
</dbReference>
<keyword evidence="1" id="KW-0732">Signal</keyword>
<proteinExistence type="predicted"/>
<dbReference type="AlphaFoldDB" id="A0A1T5FWQ6"/>
<organism evidence="2 3">
    <name type="scientific">Soonwooa buanensis</name>
    <dbReference type="NCBI Taxonomy" id="619805"/>
    <lineage>
        <taxon>Bacteria</taxon>
        <taxon>Pseudomonadati</taxon>
        <taxon>Bacteroidota</taxon>
        <taxon>Flavobacteriia</taxon>
        <taxon>Flavobacteriales</taxon>
        <taxon>Weeksellaceae</taxon>
        <taxon>Chryseobacterium group</taxon>
        <taxon>Soonwooa</taxon>
    </lineage>
</organism>
<feature type="chain" id="PRO_5012820865" evidence="1">
    <location>
        <begin position="21"/>
        <end position="137"/>
    </location>
</feature>
<dbReference type="OrthoDB" id="770372at2"/>
<accession>A0A1T5FWQ6</accession>
<dbReference type="PROSITE" id="PS51257">
    <property type="entry name" value="PROKAR_LIPOPROTEIN"/>
    <property type="match status" value="1"/>
</dbReference>
<protein>
    <submittedName>
        <fullName evidence="2">Uncharacterized protein</fullName>
    </submittedName>
</protein>
<keyword evidence="3" id="KW-1185">Reference proteome</keyword>
<sequence>MKNLLFLSLFIVIISCTSTAQNMEIKSISVSTYGGDMGYVDSIKVTKDSIFFATNVATDSLRNTSSKILNSKIKISDLMNDSDFQKVISLKNGKSNLPVDGTDTALKIETADKVYKIVNADNLIWKNIVNKMYSIQE</sequence>
<dbReference type="RefSeq" id="WP_144038369.1">
    <property type="nucleotide sequence ID" value="NZ_FUYZ01000008.1"/>
</dbReference>
<name>A0A1T5FWQ6_9FLAO</name>
<evidence type="ECO:0000313" key="3">
    <source>
        <dbReference type="Proteomes" id="UP000191112"/>
    </source>
</evidence>
<dbReference type="Proteomes" id="UP000191112">
    <property type="component" value="Unassembled WGS sequence"/>
</dbReference>
<feature type="signal peptide" evidence="1">
    <location>
        <begin position="1"/>
        <end position="20"/>
    </location>
</feature>
<evidence type="ECO:0000256" key="1">
    <source>
        <dbReference type="SAM" id="SignalP"/>
    </source>
</evidence>
<evidence type="ECO:0000313" key="2">
    <source>
        <dbReference type="EMBL" id="SKC00581.1"/>
    </source>
</evidence>
<dbReference type="STRING" id="619805.SAMN05660477_02380"/>
<reference evidence="2 3" key="1">
    <citation type="submission" date="2017-02" db="EMBL/GenBank/DDBJ databases">
        <authorList>
            <person name="Peterson S.W."/>
        </authorList>
    </citation>
    <scope>NUCLEOTIDE SEQUENCE [LARGE SCALE GENOMIC DNA]</scope>
    <source>
        <strain evidence="2 3">DSM 22323</strain>
    </source>
</reference>